<comment type="caution">
    <text evidence="17">The sequence shown here is derived from an EMBL/GenBank/DDBJ whole genome shotgun (WGS) entry which is preliminary data.</text>
</comment>
<dbReference type="InterPro" id="IPR002606">
    <property type="entry name" value="Riboflavin_kinase_bac"/>
</dbReference>
<evidence type="ECO:0000256" key="4">
    <source>
        <dbReference type="ARBA" id="ARBA00022630"/>
    </source>
</evidence>
<keyword evidence="6 15" id="KW-0808">Transferase</keyword>
<comment type="catalytic activity">
    <reaction evidence="13 15">
        <text>riboflavin + ATP = FMN + ADP + H(+)</text>
        <dbReference type="Rhea" id="RHEA:14357"/>
        <dbReference type="ChEBI" id="CHEBI:15378"/>
        <dbReference type="ChEBI" id="CHEBI:30616"/>
        <dbReference type="ChEBI" id="CHEBI:57986"/>
        <dbReference type="ChEBI" id="CHEBI:58210"/>
        <dbReference type="ChEBI" id="CHEBI:456216"/>
        <dbReference type="EC" id="2.7.1.26"/>
    </reaction>
</comment>
<evidence type="ECO:0000256" key="11">
    <source>
        <dbReference type="ARBA" id="ARBA00022840"/>
    </source>
</evidence>
<evidence type="ECO:0000256" key="13">
    <source>
        <dbReference type="ARBA" id="ARBA00047880"/>
    </source>
</evidence>
<reference evidence="18" key="1">
    <citation type="submission" date="2018-08" db="EMBL/GenBank/DDBJ databases">
        <authorList>
            <person name="Grouzdev D.S."/>
            <person name="Krutkina M.S."/>
        </authorList>
    </citation>
    <scope>NUCLEOTIDE SEQUENCE [LARGE SCALE GENOMIC DNA]</scope>
    <source>
        <strain evidence="18">4-11</strain>
    </source>
</reference>
<evidence type="ECO:0000256" key="3">
    <source>
        <dbReference type="ARBA" id="ARBA00005201"/>
    </source>
</evidence>
<evidence type="ECO:0000256" key="12">
    <source>
        <dbReference type="ARBA" id="ARBA00023268"/>
    </source>
</evidence>
<comment type="function">
    <text evidence="1">Catalyzes the phosphorylation of riboflavin to FMN followed by the adenylation of FMN to FAD.</text>
</comment>
<keyword evidence="10 15" id="KW-0274">FAD</keyword>
<gene>
    <name evidence="17" type="ORF">DYP60_01505</name>
</gene>
<dbReference type="GO" id="GO:0003919">
    <property type="term" value="F:FMN adenylyltransferase activity"/>
    <property type="evidence" value="ECO:0007669"/>
    <property type="project" value="UniProtKB-UniRule"/>
</dbReference>
<sequence length="275" mass="30682">MATLGSNNDLLCNWASFLPKAEEAGMSVAFGHFDGVHRGHQAILAHKPENIYIQPVTGQAVLTTDEERDALIRQYAGEQCNIIHVDKRLETKGFNSVIVGSHHPALASLKEHNAKLDLIEPVLYKDEPITADRITDTLLRGEIEEAEEMLGHPYAMTGEVVYGRQLGRTVGMPTVNLKIATNKLIPRHGVYGTITIVDGVRYIGVTSIGPRPTVDDYPTVTIETFLLYFNRDLYGQVITMEIKNFIRPITKFESLQAVREQVDKDVLFVLEKGLE</sequence>
<dbReference type="GO" id="GO:0008531">
    <property type="term" value="F:riboflavin kinase activity"/>
    <property type="evidence" value="ECO:0007669"/>
    <property type="project" value="UniProtKB-UniRule"/>
</dbReference>
<dbReference type="Gene3D" id="3.40.50.620">
    <property type="entry name" value="HUPs"/>
    <property type="match status" value="1"/>
</dbReference>
<evidence type="ECO:0000256" key="6">
    <source>
        <dbReference type="ARBA" id="ARBA00022679"/>
    </source>
</evidence>
<dbReference type="GO" id="GO:0009398">
    <property type="term" value="P:FMN biosynthetic process"/>
    <property type="evidence" value="ECO:0007669"/>
    <property type="project" value="UniProtKB-UniRule"/>
</dbReference>
<dbReference type="EC" id="2.7.1.26" evidence="15"/>
<evidence type="ECO:0000256" key="7">
    <source>
        <dbReference type="ARBA" id="ARBA00022695"/>
    </source>
</evidence>
<evidence type="ECO:0000256" key="2">
    <source>
        <dbReference type="ARBA" id="ARBA00004726"/>
    </source>
</evidence>
<dbReference type="Pfam" id="PF01687">
    <property type="entry name" value="Flavokinase"/>
    <property type="match status" value="1"/>
</dbReference>
<feature type="domain" description="Riboflavin kinase" evidence="16">
    <location>
        <begin position="149"/>
        <end position="274"/>
    </location>
</feature>
<protein>
    <recommendedName>
        <fullName evidence="15">Riboflavin biosynthesis protein</fullName>
    </recommendedName>
    <domain>
        <recommendedName>
            <fullName evidence="15">Riboflavin kinase</fullName>
            <ecNumber evidence="15">2.7.1.26</ecNumber>
        </recommendedName>
        <alternativeName>
            <fullName evidence="15">Flavokinase</fullName>
        </alternativeName>
    </domain>
    <domain>
        <recommendedName>
            <fullName evidence="15">FMN adenylyltransferase</fullName>
            <ecNumber evidence="15">2.7.7.2</ecNumber>
        </recommendedName>
        <alternativeName>
            <fullName evidence="15">FAD pyrophosphorylase</fullName>
        </alternativeName>
        <alternativeName>
            <fullName evidence="15">FAD synthase</fullName>
        </alternativeName>
    </domain>
</protein>
<keyword evidence="5 15" id="KW-0288">FMN</keyword>
<evidence type="ECO:0000256" key="10">
    <source>
        <dbReference type="ARBA" id="ARBA00022827"/>
    </source>
</evidence>
<comment type="similarity">
    <text evidence="15">Belongs to the ribF family.</text>
</comment>
<evidence type="ECO:0000313" key="17">
    <source>
        <dbReference type="EMBL" id="RFU96270.1"/>
    </source>
</evidence>
<evidence type="ECO:0000256" key="1">
    <source>
        <dbReference type="ARBA" id="ARBA00002121"/>
    </source>
</evidence>
<evidence type="ECO:0000256" key="8">
    <source>
        <dbReference type="ARBA" id="ARBA00022741"/>
    </source>
</evidence>
<evidence type="ECO:0000256" key="9">
    <source>
        <dbReference type="ARBA" id="ARBA00022777"/>
    </source>
</evidence>
<keyword evidence="4 15" id="KW-0285">Flavoprotein</keyword>
<dbReference type="GO" id="GO:0006747">
    <property type="term" value="P:FAD biosynthetic process"/>
    <property type="evidence" value="ECO:0007669"/>
    <property type="project" value="UniProtKB-UniRule"/>
</dbReference>
<dbReference type="AlphaFoldDB" id="A0A372MMA1"/>
<keyword evidence="12" id="KW-0511">Multifunctional enzyme</keyword>
<comment type="pathway">
    <text evidence="3 15">Cofactor biosynthesis; FMN biosynthesis; FMN from riboflavin (ATP route): step 1/1.</text>
</comment>
<dbReference type="InterPro" id="IPR023465">
    <property type="entry name" value="Riboflavin_kinase_dom_sf"/>
</dbReference>
<organism evidence="17 18">
    <name type="scientific">Sphaerochaeta halotolerans</name>
    <dbReference type="NCBI Taxonomy" id="2293840"/>
    <lineage>
        <taxon>Bacteria</taxon>
        <taxon>Pseudomonadati</taxon>
        <taxon>Spirochaetota</taxon>
        <taxon>Spirochaetia</taxon>
        <taxon>Spirochaetales</taxon>
        <taxon>Sphaerochaetaceae</taxon>
        <taxon>Sphaerochaeta</taxon>
    </lineage>
</organism>
<dbReference type="SUPFAM" id="SSF82114">
    <property type="entry name" value="Riboflavin kinase-like"/>
    <property type="match status" value="1"/>
</dbReference>
<proteinExistence type="inferred from homology"/>
<reference evidence="17 18" key="2">
    <citation type="submission" date="2018-09" db="EMBL/GenBank/DDBJ databases">
        <title>Genome of Sphaerochaeta halotolerans strain 4-11.</title>
        <authorList>
            <person name="Nazina T.N."/>
            <person name="Sokolova D.S."/>
        </authorList>
    </citation>
    <scope>NUCLEOTIDE SEQUENCE [LARGE SCALE GENOMIC DNA]</scope>
    <source>
        <strain evidence="17 18">4-11</strain>
    </source>
</reference>
<accession>A0A372MMA1</accession>
<keyword evidence="18" id="KW-1185">Reference proteome</keyword>
<keyword evidence="7 15" id="KW-0548">Nucleotidyltransferase</keyword>
<dbReference type="InterPro" id="IPR015865">
    <property type="entry name" value="Riboflavin_kinase_bac/euk"/>
</dbReference>
<evidence type="ECO:0000256" key="14">
    <source>
        <dbReference type="ARBA" id="ARBA00049494"/>
    </source>
</evidence>
<dbReference type="SMART" id="SM00904">
    <property type="entry name" value="Flavokinase"/>
    <property type="match status" value="1"/>
</dbReference>
<dbReference type="GO" id="GO:0009231">
    <property type="term" value="P:riboflavin biosynthetic process"/>
    <property type="evidence" value="ECO:0007669"/>
    <property type="project" value="InterPro"/>
</dbReference>
<dbReference type="UniPathway" id="UPA00277">
    <property type="reaction ID" value="UER00407"/>
</dbReference>
<keyword evidence="11 15" id="KW-0067">ATP-binding</keyword>
<evidence type="ECO:0000259" key="16">
    <source>
        <dbReference type="SMART" id="SM00904"/>
    </source>
</evidence>
<dbReference type="PANTHER" id="PTHR22749">
    <property type="entry name" value="RIBOFLAVIN KINASE/FMN ADENYLYLTRANSFERASE"/>
    <property type="match status" value="1"/>
</dbReference>
<dbReference type="GO" id="GO:0005524">
    <property type="term" value="F:ATP binding"/>
    <property type="evidence" value="ECO:0007669"/>
    <property type="project" value="UniProtKB-UniRule"/>
</dbReference>
<keyword evidence="9 15" id="KW-0418">Kinase</keyword>
<dbReference type="SUPFAM" id="SSF52374">
    <property type="entry name" value="Nucleotidylyl transferase"/>
    <property type="match status" value="1"/>
</dbReference>
<keyword evidence="8 15" id="KW-0547">Nucleotide-binding</keyword>
<comment type="catalytic activity">
    <reaction evidence="14 15">
        <text>FMN + ATP + H(+) = FAD + diphosphate</text>
        <dbReference type="Rhea" id="RHEA:17237"/>
        <dbReference type="ChEBI" id="CHEBI:15378"/>
        <dbReference type="ChEBI" id="CHEBI:30616"/>
        <dbReference type="ChEBI" id="CHEBI:33019"/>
        <dbReference type="ChEBI" id="CHEBI:57692"/>
        <dbReference type="ChEBI" id="CHEBI:58210"/>
        <dbReference type="EC" id="2.7.7.2"/>
    </reaction>
</comment>
<evidence type="ECO:0000256" key="15">
    <source>
        <dbReference type="PIRNR" id="PIRNR004491"/>
    </source>
</evidence>
<dbReference type="InterPro" id="IPR023468">
    <property type="entry name" value="Riboflavin_kinase"/>
</dbReference>
<dbReference type="InterPro" id="IPR015864">
    <property type="entry name" value="FAD_synthase"/>
</dbReference>
<name>A0A372MMA1_9SPIR</name>
<evidence type="ECO:0000313" key="18">
    <source>
        <dbReference type="Proteomes" id="UP000264002"/>
    </source>
</evidence>
<comment type="pathway">
    <text evidence="2 15">Cofactor biosynthesis; FAD biosynthesis; FAD from FMN: step 1/1.</text>
</comment>
<dbReference type="Proteomes" id="UP000264002">
    <property type="component" value="Unassembled WGS sequence"/>
</dbReference>
<dbReference type="PANTHER" id="PTHR22749:SF6">
    <property type="entry name" value="RIBOFLAVIN KINASE"/>
    <property type="match status" value="1"/>
</dbReference>
<dbReference type="EC" id="2.7.7.2" evidence="15"/>
<dbReference type="Gene3D" id="2.40.30.30">
    <property type="entry name" value="Riboflavin kinase-like"/>
    <property type="match status" value="1"/>
</dbReference>
<dbReference type="Pfam" id="PF06574">
    <property type="entry name" value="FAD_syn"/>
    <property type="match status" value="1"/>
</dbReference>
<dbReference type="EMBL" id="QUWK01000001">
    <property type="protein sequence ID" value="RFU96270.1"/>
    <property type="molecule type" value="Genomic_DNA"/>
</dbReference>
<dbReference type="PIRSF" id="PIRSF004491">
    <property type="entry name" value="FAD_Synth"/>
    <property type="match status" value="1"/>
</dbReference>
<evidence type="ECO:0000256" key="5">
    <source>
        <dbReference type="ARBA" id="ARBA00022643"/>
    </source>
</evidence>
<dbReference type="UniPathway" id="UPA00276">
    <property type="reaction ID" value="UER00406"/>
</dbReference>
<dbReference type="InterPro" id="IPR014729">
    <property type="entry name" value="Rossmann-like_a/b/a_fold"/>
</dbReference>